<keyword evidence="1" id="KW-0472">Membrane</keyword>
<feature type="transmembrane region" description="Helical" evidence="1">
    <location>
        <begin position="34"/>
        <end position="51"/>
    </location>
</feature>
<feature type="transmembrane region" description="Helical" evidence="1">
    <location>
        <begin position="6"/>
        <end position="22"/>
    </location>
</feature>
<dbReference type="AlphaFoldDB" id="A0A558B2Q3"/>
<dbReference type="EMBL" id="VJWX01000404">
    <property type="protein sequence ID" value="TVT30798.1"/>
    <property type="molecule type" value="Genomic_DNA"/>
</dbReference>
<dbReference type="OrthoDB" id="3694610at2"/>
<proteinExistence type="predicted"/>
<dbReference type="Proteomes" id="UP000320011">
    <property type="component" value="Unassembled WGS sequence"/>
</dbReference>
<comment type="caution">
    <text evidence="2">The sequence shown here is derived from an EMBL/GenBank/DDBJ whole genome shotgun (WGS) entry which is preliminary data.</text>
</comment>
<evidence type="ECO:0000313" key="3">
    <source>
        <dbReference type="Proteomes" id="UP000320011"/>
    </source>
</evidence>
<dbReference type="RefSeq" id="WP_144591992.1">
    <property type="nucleotide sequence ID" value="NZ_VJWX01000404.1"/>
</dbReference>
<feature type="transmembrane region" description="Helical" evidence="1">
    <location>
        <begin position="123"/>
        <end position="142"/>
    </location>
</feature>
<reference evidence="2 3" key="1">
    <citation type="submission" date="2019-07" db="EMBL/GenBank/DDBJ databases">
        <authorList>
            <person name="Duangmal K."/>
            <person name="Teo W.F.A."/>
        </authorList>
    </citation>
    <scope>NUCLEOTIDE SEQUENCE [LARGE SCALE GENOMIC DNA]</scope>
    <source>
        <strain evidence="2 3">TBRC 6029</strain>
    </source>
</reference>
<evidence type="ECO:0000256" key="1">
    <source>
        <dbReference type="SAM" id="Phobius"/>
    </source>
</evidence>
<feature type="transmembrane region" description="Helical" evidence="1">
    <location>
        <begin position="99"/>
        <end position="117"/>
    </location>
</feature>
<organism evidence="2 3">
    <name type="scientific">Amycolatopsis rhizosphaerae</name>
    <dbReference type="NCBI Taxonomy" id="2053003"/>
    <lineage>
        <taxon>Bacteria</taxon>
        <taxon>Bacillati</taxon>
        <taxon>Actinomycetota</taxon>
        <taxon>Actinomycetes</taxon>
        <taxon>Pseudonocardiales</taxon>
        <taxon>Pseudonocardiaceae</taxon>
        <taxon>Amycolatopsis</taxon>
    </lineage>
</organism>
<feature type="transmembrane region" description="Helical" evidence="1">
    <location>
        <begin position="57"/>
        <end position="78"/>
    </location>
</feature>
<keyword evidence="1" id="KW-0812">Transmembrane</keyword>
<accession>A0A558B2Q3</accession>
<protein>
    <submittedName>
        <fullName evidence="2">DUF1453 family protein</fullName>
    </submittedName>
</protein>
<reference evidence="2 3" key="2">
    <citation type="submission" date="2019-08" db="EMBL/GenBank/DDBJ databases">
        <title>Amycolatopsis acidicola sp. nov., isolated from peat swamp forest soil.</title>
        <authorList>
            <person name="Srisuk N."/>
        </authorList>
    </citation>
    <scope>NUCLEOTIDE SEQUENCE [LARGE SCALE GENOMIC DNA]</scope>
    <source>
        <strain evidence="2 3">TBRC 6029</strain>
    </source>
</reference>
<sequence length="170" mass="17619">MAPLQILIDVALAVFVLWRVVIRQVRGSTLTTRRMVLGPALLLVIGAANCVPELPHASAAEIAFTAADLLVLAPLGIARGATTRVSERDGYAFQKGGTPTLVLWLATVAIRVGLAVLGARFGALGALTTGSLWLSLGLSLAIQNAVVHAKARRAGLTVATDASALAVDHR</sequence>
<evidence type="ECO:0000313" key="2">
    <source>
        <dbReference type="EMBL" id="TVT30798.1"/>
    </source>
</evidence>
<keyword evidence="3" id="KW-1185">Reference proteome</keyword>
<name>A0A558B2Q3_9PSEU</name>
<keyword evidence="1" id="KW-1133">Transmembrane helix</keyword>
<gene>
    <name evidence="2" type="ORF">FNH05_28805</name>
</gene>